<comment type="caution">
    <text evidence="2">The sequence shown here is derived from an EMBL/GenBank/DDBJ whole genome shotgun (WGS) entry which is preliminary data.</text>
</comment>
<reference evidence="2" key="1">
    <citation type="journal article" date="2020" name="mSystems">
        <title>Genome- and Community-Level Interaction Insights into Carbon Utilization and Element Cycling Functions of Hydrothermarchaeota in Hydrothermal Sediment.</title>
        <authorList>
            <person name="Zhou Z."/>
            <person name="Liu Y."/>
            <person name="Xu W."/>
            <person name="Pan J."/>
            <person name="Luo Z.H."/>
            <person name="Li M."/>
        </authorList>
    </citation>
    <scope>NUCLEOTIDE SEQUENCE [LARGE SCALE GENOMIC DNA]</scope>
    <source>
        <strain evidence="2">SpSt-114</strain>
    </source>
</reference>
<name>A0A7C5SWR4_9AQUI</name>
<dbReference type="NCBIfam" id="TIGR00199">
    <property type="entry name" value="PncC_domain"/>
    <property type="match status" value="1"/>
</dbReference>
<protein>
    <submittedName>
        <fullName evidence="2">CinA family protein</fullName>
    </submittedName>
</protein>
<accession>A0A7C5SWR4</accession>
<dbReference type="InterPro" id="IPR008136">
    <property type="entry name" value="CinA_C"/>
</dbReference>
<dbReference type="Gene3D" id="3.90.950.20">
    <property type="entry name" value="CinA-like"/>
    <property type="match status" value="1"/>
</dbReference>
<dbReference type="Pfam" id="PF02464">
    <property type="entry name" value="CinA"/>
    <property type="match status" value="1"/>
</dbReference>
<dbReference type="EMBL" id="DSAC01000052">
    <property type="protein sequence ID" value="HHO73867.1"/>
    <property type="molecule type" value="Genomic_DNA"/>
</dbReference>
<feature type="domain" description="CinA C-terminal" evidence="1">
    <location>
        <begin position="65"/>
        <end position="218"/>
    </location>
</feature>
<dbReference type="SUPFAM" id="SSF142433">
    <property type="entry name" value="CinA-like"/>
    <property type="match status" value="1"/>
</dbReference>
<dbReference type="InterPro" id="IPR036653">
    <property type="entry name" value="CinA-like_C"/>
</dbReference>
<organism evidence="2">
    <name type="scientific">Thermocrinis ruber</name>
    <dbReference type="NCBI Taxonomy" id="75906"/>
    <lineage>
        <taxon>Bacteria</taxon>
        <taxon>Pseudomonadati</taxon>
        <taxon>Aquificota</taxon>
        <taxon>Aquificia</taxon>
        <taxon>Aquificales</taxon>
        <taxon>Aquificaceae</taxon>
        <taxon>Thermocrinis</taxon>
    </lineage>
</organism>
<evidence type="ECO:0000259" key="1">
    <source>
        <dbReference type="Pfam" id="PF02464"/>
    </source>
</evidence>
<gene>
    <name evidence="2" type="ORF">ENN04_04430</name>
</gene>
<sequence length="224" mass="25133">MRVGVCESSFKEGYILRTFGLEREKLNYPRVYEWLGGIDIYFDNEEDWKRAQQELGFYVYADDKKEMEEVVGELLKERGLKLAVAESCTGGLLSARLVNVPGSSQYFLGSFVVYSNELKTKLLSVERELLQEHGAVSEEVCRAMCISALEETDADISIAITGIAGPSGATPTKPVGLTYIALSTDKEVIVERHVLKLGRNENRFLATQLALNLLRKFLLGVIRW</sequence>
<evidence type="ECO:0000313" key="2">
    <source>
        <dbReference type="EMBL" id="HHO73867.1"/>
    </source>
</evidence>
<proteinExistence type="predicted"/>
<dbReference type="AlphaFoldDB" id="A0A7C5SWR4"/>